<dbReference type="GO" id="GO:0004081">
    <property type="term" value="F:bis(5'-nucleosyl)-tetraphosphatase (asymmetrical) activity"/>
    <property type="evidence" value="ECO:0007669"/>
    <property type="project" value="TreeGrafter"/>
</dbReference>
<gene>
    <name evidence="3" type="ORF">METZ01_LOCUS3541</name>
</gene>
<dbReference type="PROSITE" id="PS00893">
    <property type="entry name" value="NUDIX_BOX"/>
    <property type="match status" value="1"/>
</dbReference>
<dbReference type="SUPFAM" id="SSF55811">
    <property type="entry name" value="Nudix"/>
    <property type="match status" value="1"/>
</dbReference>
<organism evidence="3">
    <name type="scientific">marine metagenome</name>
    <dbReference type="NCBI Taxonomy" id="408172"/>
    <lineage>
        <taxon>unclassified sequences</taxon>
        <taxon>metagenomes</taxon>
        <taxon>ecological metagenomes</taxon>
    </lineage>
</organism>
<keyword evidence="1" id="KW-0378">Hydrolase</keyword>
<evidence type="ECO:0000259" key="2">
    <source>
        <dbReference type="PROSITE" id="PS51462"/>
    </source>
</evidence>
<feature type="domain" description="Nudix hydrolase" evidence="2">
    <location>
        <begin position="1"/>
        <end position="136"/>
    </location>
</feature>
<dbReference type="GO" id="GO:0006167">
    <property type="term" value="P:AMP biosynthetic process"/>
    <property type="evidence" value="ECO:0007669"/>
    <property type="project" value="TreeGrafter"/>
</dbReference>
<accession>A0A381N866</accession>
<reference evidence="3" key="1">
    <citation type="submission" date="2018-05" db="EMBL/GenBank/DDBJ databases">
        <authorList>
            <person name="Lanie J.A."/>
            <person name="Ng W.-L."/>
            <person name="Kazmierczak K.M."/>
            <person name="Andrzejewski T.M."/>
            <person name="Davidsen T.M."/>
            <person name="Wayne K.J."/>
            <person name="Tettelin H."/>
            <person name="Glass J.I."/>
            <person name="Rusch D."/>
            <person name="Podicherti R."/>
            <person name="Tsui H.-C.T."/>
            <person name="Winkler M.E."/>
        </authorList>
    </citation>
    <scope>NUCLEOTIDE SEQUENCE</scope>
</reference>
<name>A0A381N866_9ZZZZ</name>
<dbReference type="CDD" id="cd03673">
    <property type="entry name" value="NUDIX_Ap6A_hydrolase"/>
    <property type="match status" value="1"/>
</dbReference>
<dbReference type="Gene3D" id="3.90.79.10">
    <property type="entry name" value="Nucleoside Triphosphate Pyrophosphohydrolase"/>
    <property type="match status" value="1"/>
</dbReference>
<dbReference type="InterPro" id="IPR015797">
    <property type="entry name" value="NUDIX_hydrolase-like_dom_sf"/>
</dbReference>
<dbReference type="AlphaFoldDB" id="A0A381N866"/>
<sequence>MNLVSAGGIVYRKDADSIFIVVCGRNCPISFNLPKGTPEPHETRGQTALREVEEETGLRVQLGKYIDSVNYWVTNHPDYPGQQLRKTVYYYLMEPIGGDFSRHDGEFDTVDWVDSRDISNTLSFENEVKIVQKGISLVKGRK</sequence>
<dbReference type="InterPro" id="IPR000086">
    <property type="entry name" value="NUDIX_hydrolase_dom"/>
</dbReference>
<dbReference type="InterPro" id="IPR051325">
    <property type="entry name" value="Nudix_hydrolase_domain"/>
</dbReference>
<proteinExistence type="predicted"/>
<dbReference type="PROSITE" id="PS51462">
    <property type="entry name" value="NUDIX"/>
    <property type="match status" value="1"/>
</dbReference>
<dbReference type="GO" id="GO:0006754">
    <property type="term" value="P:ATP biosynthetic process"/>
    <property type="evidence" value="ECO:0007669"/>
    <property type="project" value="TreeGrafter"/>
</dbReference>
<dbReference type="PANTHER" id="PTHR21340">
    <property type="entry name" value="DIADENOSINE 5,5-P1,P4-TETRAPHOSPHATE PYROPHOSPHOHYDROLASE MUTT"/>
    <property type="match status" value="1"/>
</dbReference>
<dbReference type="Pfam" id="PF00293">
    <property type="entry name" value="NUDIX"/>
    <property type="match status" value="1"/>
</dbReference>
<dbReference type="PANTHER" id="PTHR21340:SF0">
    <property type="entry name" value="BIS(5'-NUCLEOSYL)-TETRAPHOSPHATASE [ASYMMETRICAL]"/>
    <property type="match status" value="1"/>
</dbReference>
<protein>
    <recommendedName>
        <fullName evidence="2">Nudix hydrolase domain-containing protein</fullName>
    </recommendedName>
</protein>
<evidence type="ECO:0000256" key="1">
    <source>
        <dbReference type="ARBA" id="ARBA00022801"/>
    </source>
</evidence>
<dbReference type="InterPro" id="IPR020084">
    <property type="entry name" value="NUDIX_hydrolase_CS"/>
</dbReference>
<evidence type="ECO:0000313" key="3">
    <source>
        <dbReference type="EMBL" id="SUZ50687.1"/>
    </source>
</evidence>
<dbReference type="EMBL" id="UINC01000183">
    <property type="protein sequence ID" value="SUZ50687.1"/>
    <property type="molecule type" value="Genomic_DNA"/>
</dbReference>